<feature type="non-terminal residue" evidence="2">
    <location>
        <position position="1"/>
    </location>
</feature>
<dbReference type="InterPro" id="IPR012349">
    <property type="entry name" value="Split_barrel_FMN-bd"/>
</dbReference>
<dbReference type="EMBL" id="NZEX01000083">
    <property type="protein sequence ID" value="MAH63223.1"/>
    <property type="molecule type" value="Genomic_DNA"/>
</dbReference>
<accession>A0A2D6YJ57</accession>
<organism evidence="2 3">
    <name type="scientific">SAR324 cluster bacterium</name>
    <dbReference type="NCBI Taxonomy" id="2024889"/>
    <lineage>
        <taxon>Bacteria</taxon>
        <taxon>Deltaproteobacteria</taxon>
        <taxon>SAR324 cluster</taxon>
    </lineage>
</organism>
<evidence type="ECO:0000313" key="3">
    <source>
        <dbReference type="Proteomes" id="UP000226525"/>
    </source>
</evidence>
<proteinExistence type="predicted"/>
<dbReference type="InterPro" id="IPR019595">
    <property type="entry name" value="DUF2470"/>
</dbReference>
<dbReference type="AlphaFoldDB" id="A0A2D6YJ57"/>
<feature type="domain" description="DUF2470" evidence="1">
    <location>
        <begin position="65"/>
        <end position="85"/>
    </location>
</feature>
<dbReference type="Proteomes" id="UP000226525">
    <property type="component" value="Unassembled WGS sequence"/>
</dbReference>
<reference evidence="3" key="1">
    <citation type="submission" date="2017-09" db="EMBL/GenBank/DDBJ databases">
        <title>The Reconstruction of 2,631 Draft Metagenome-Assembled Genomes from the Global Oceans.</title>
        <authorList>
            <person name="Tully B.J."/>
            <person name="Graham E.D."/>
            <person name="Heidelberg J.F."/>
        </authorList>
    </citation>
    <scope>NUCLEOTIDE SEQUENCE [LARGE SCALE GENOMIC DNA]</scope>
</reference>
<gene>
    <name evidence="2" type="ORF">CMN54_07235</name>
</gene>
<sequence length="91" mass="10986">EDSVVKIRYFRNFPWSQKYEKTHDFSFWKIDLIRARFIGGFGEIFWLDTEELILENTLENFDLEGAITHMNSDHQRANRHYLKLVYGLSLD</sequence>
<comment type="caution">
    <text evidence="2">The sequence shown here is derived from an EMBL/GenBank/DDBJ whole genome shotgun (WGS) entry which is preliminary data.</text>
</comment>
<dbReference type="Pfam" id="PF10615">
    <property type="entry name" value="DUF2470"/>
    <property type="match status" value="1"/>
</dbReference>
<name>A0A2D6YJ57_9DELT</name>
<dbReference type="Gene3D" id="2.30.110.10">
    <property type="entry name" value="Electron Transport, Fmn-binding Protein, Chain A"/>
    <property type="match status" value="1"/>
</dbReference>
<dbReference type="SUPFAM" id="SSF50475">
    <property type="entry name" value="FMN-binding split barrel"/>
    <property type="match status" value="1"/>
</dbReference>
<protein>
    <recommendedName>
        <fullName evidence="1">DUF2470 domain-containing protein</fullName>
    </recommendedName>
</protein>
<evidence type="ECO:0000313" key="2">
    <source>
        <dbReference type="EMBL" id="MAH63223.1"/>
    </source>
</evidence>
<evidence type="ECO:0000259" key="1">
    <source>
        <dbReference type="Pfam" id="PF10615"/>
    </source>
</evidence>